<dbReference type="OrthoDB" id="25077at2759"/>
<protein>
    <submittedName>
        <fullName evidence="1">Uncharacterized protein</fullName>
    </submittedName>
</protein>
<keyword evidence="2" id="KW-1185">Reference proteome</keyword>
<dbReference type="AlphaFoldDB" id="B0EBQ6"/>
<dbReference type="EMBL" id="DS548606">
    <property type="protein sequence ID" value="EDR28068.1"/>
    <property type="molecule type" value="Genomic_DNA"/>
</dbReference>
<sequence>MNVEQQLASMYNQNIMPIELSDDTNNSTTQILLKLYDQCCPHSKDEEKDFMTTDLVVLRNTAINSLIGRGPITEEKIQVAMKNYLEKQHEFYINWKAQQAMNYLTMNSFGQ</sequence>
<evidence type="ECO:0000313" key="2">
    <source>
        <dbReference type="Proteomes" id="UP000008076"/>
    </source>
</evidence>
<dbReference type="KEGG" id="edi:EDI_325450"/>
<gene>
    <name evidence="1" type="ORF">EDI_325450</name>
</gene>
<proteinExistence type="predicted"/>
<dbReference type="eggNOG" id="ENOG502RH8W">
    <property type="taxonomic scope" value="Eukaryota"/>
</dbReference>
<dbReference type="RefSeq" id="XP_001735750.1">
    <property type="nucleotide sequence ID" value="XM_001735698.1"/>
</dbReference>
<dbReference type="Proteomes" id="UP000008076">
    <property type="component" value="Unassembled WGS sequence"/>
</dbReference>
<dbReference type="GeneID" id="5880713"/>
<organism evidence="2">
    <name type="scientific">Entamoeba dispar (strain ATCC PRA-260 / SAW760)</name>
    <dbReference type="NCBI Taxonomy" id="370354"/>
    <lineage>
        <taxon>Eukaryota</taxon>
        <taxon>Amoebozoa</taxon>
        <taxon>Evosea</taxon>
        <taxon>Archamoebae</taxon>
        <taxon>Mastigamoebida</taxon>
        <taxon>Entamoebidae</taxon>
        <taxon>Entamoeba</taxon>
    </lineage>
</organism>
<reference evidence="2" key="1">
    <citation type="submission" date="2007-12" db="EMBL/GenBank/DDBJ databases">
        <title>Annotation of Entamoeba dispar SAW760.</title>
        <authorList>
            <person name="Lorenzi H."/>
            <person name="Inman J."/>
            <person name="Schobel S."/>
            <person name="Amedeo P."/>
            <person name="Caler E."/>
        </authorList>
    </citation>
    <scope>NUCLEOTIDE SEQUENCE [LARGE SCALE GENOMIC DNA]</scope>
    <source>
        <strain evidence="2">ATCC PRA-260 / SAW760</strain>
    </source>
</reference>
<dbReference type="VEuPathDB" id="AmoebaDB:EDI_325450"/>
<name>B0EBQ6_ENTDS</name>
<evidence type="ECO:0000313" key="1">
    <source>
        <dbReference type="EMBL" id="EDR28068.1"/>
    </source>
</evidence>
<accession>B0EBQ6</accession>
<dbReference type="OMA" id="NIMPIEL"/>